<protein>
    <recommendedName>
        <fullName evidence="8">Ferredoxin</fullName>
    </recommendedName>
</protein>
<evidence type="ECO:0000313" key="9">
    <source>
        <dbReference type="EMBL" id="TYQ00697.1"/>
    </source>
</evidence>
<keyword evidence="5 8" id="KW-0408">Iron</keyword>
<dbReference type="AlphaFoldDB" id="A0A652YHH7"/>
<dbReference type="GO" id="GO:0005506">
    <property type="term" value="F:iron ion binding"/>
    <property type="evidence" value="ECO:0007669"/>
    <property type="project" value="UniProtKB-UniRule"/>
</dbReference>
<evidence type="ECO:0000256" key="1">
    <source>
        <dbReference type="ARBA" id="ARBA00001927"/>
    </source>
</evidence>
<keyword evidence="6 8" id="KW-0411">Iron-sulfur</keyword>
<keyword evidence="4 8" id="KW-0249">Electron transport</keyword>
<evidence type="ECO:0000256" key="2">
    <source>
        <dbReference type="ARBA" id="ARBA00022448"/>
    </source>
</evidence>
<accession>A0A652YHH7</accession>
<dbReference type="InterPro" id="IPR051269">
    <property type="entry name" value="Fe-S_cluster_ET"/>
</dbReference>
<evidence type="ECO:0000256" key="4">
    <source>
        <dbReference type="ARBA" id="ARBA00022982"/>
    </source>
</evidence>
<gene>
    <name evidence="9" type="ORF">FNL38_11363</name>
</gene>
<name>A0A652YHH7_NOCGL</name>
<dbReference type="Gene3D" id="3.30.70.20">
    <property type="match status" value="1"/>
</dbReference>
<keyword evidence="2 8" id="KW-0813">Transport</keyword>
<dbReference type="PANTHER" id="PTHR36923">
    <property type="entry name" value="FERREDOXIN"/>
    <property type="match status" value="1"/>
</dbReference>
<evidence type="ECO:0000256" key="8">
    <source>
        <dbReference type="RuleBase" id="RU368020"/>
    </source>
</evidence>
<dbReference type="InterPro" id="IPR001080">
    <property type="entry name" value="3Fe4S_ferredoxin"/>
</dbReference>
<comment type="caution">
    <text evidence="9">The sequence shown here is derived from an EMBL/GenBank/DDBJ whole genome shotgun (WGS) entry which is preliminary data.</text>
</comment>
<evidence type="ECO:0000256" key="7">
    <source>
        <dbReference type="ARBA" id="ARBA00023291"/>
    </source>
</evidence>
<evidence type="ECO:0000256" key="6">
    <source>
        <dbReference type="ARBA" id="ARBA00023014"/>
    </source>
</evidence>
<dbReference type="EMBL" id="VNIQ01000013">
    <property type="protein sequence ID" value="TYQ00697.1"/>
    <property type="molecule type" value="Genomic_DNA"/>
</dbReference>
<dbReference type="SUPFAM" id="SSF54862">
    <property type="entry name" value="4Fe-4S ferredoxins"/>
    <property type="match status" value="1"/>
</dbReference>
<keyword evidence="7" id="KW-0003">3Fe-4S</keyword>
<organism evidence="9">
    <name type="scientific">Nocardia globerula</name>
    <dbReference type="NCBI Taxonomy" id="1818"/>
    <lineage>
        <taxon>Bacteria</taxon>
        <taxon>Bacillati</taxon>
        <taxon>Actinomycetota</taxon>
        <taxon>Actinomycetes</taxon>
        <taxon>Mycobacteriales</taxon>
        <taxon>Nocardiaceae</taxon>
        <taxon>Nocardia</taxon>
    </lineage>
</organism>
<dbReference type="PRINTS" id="PR00352">
    <property type="entry name" value="3FE4SFRDOXIN"/>
</dbReference>
<reference evidence="9" key="1">
    <citation type="submission" date="2019-07" db="EMBL/GenBank/DDBJ databases">
        <title>Genomic Encyclopedia of Type Strains, Phase IV (KMG-IV): sequencing the most valuable type-strain genomes for metagenomic binning, comparative biology and taxonomic classification.</title>
        <authorList>
            <person name="Goeker M."/>
        </authorList>
    </citation>
    <scope>NUCLEOTIDE SEQUENCE</scope>
    <source>
        <strain evidence="9">DSM 44596</strain>
    </source>
</reference>
<dbReference type="PANTHER" id="PTHR36923:SF3">
    <property type="entry name" value="FERREDOXIN"/>
    <property type="match status" value="1"/>
</dbReference>
<evidence type="ECO:0000256" key="3">
    <source>
        <dbReference type="ARBA" id="ARBA00022723"/>
    </source>
</evidence>
<comment type="function">
    <text evidence="8">Ferredoxins are iron-sulfur proteins that transfer electrons in a wide variety of metabolic reactions.</text>
</comment>
<dbReference type="GO" id="GO:0051538">
    <property type="term" value="F:3 iron, 4 sulfur cluster binding"/>
    <property type="evidence" value="ECO:0007669"/>
    <property type="project" value="UniProtKB-KW"/>
</dbReference>
<proteinExistence type="predicted"/>
<keyword evidence="3 8" id="KW-0479">Metal-binding</keyword>
<sequence>MNIYVDQDICQGHTICSMVAPDLFALRDEDGHAYAIDGDVPAELEGAAREAMLSCPERAIVEVSEHAIQEA</sequence>
<evidence type="ECO:0000256" key="5">
    <source>
        <dbReference type="ARBA" id="ARBA00023004"/>
    </source>
</evidence>
<comment type="cofactor">
    <cofactor evidence="1">
        <name>[3Fe-4S] cluster</name>
        <dbReference type="ChEBI" id="CHEBI:21137"/>
    </cofactor>
</comment>
<dbReference type="GO" id="GO:0009055">
    <property type="term" value="F:electron transfer activity"/>
    <property type="evidence" value="ECO:0007669"/>
    <property type="project" value="UniProtKB-UniRule"/>
</dbReference>
<dbReference type="Pfam" id="PF13459">
    <property type="entry name" value="Fer4_15"/>
    <property type="match status" value="1"/>
</dbReference>